<evidence type="ECO:0000256" key="3">
    <source>
        <dbReference type="ARBA" id="ARBA00022475"/>
    </source>
</evidence>
<comment type="subcellular location">
    <subcellularLocation>
        <location evidence="1">Cell membrane</location>
        <topology evidence="1">Multi-pass membrane protein</topology>
    </subcellularLocation>
</comment>
<dbReference type="STRING" id="56110.Oscil6304_3236"/>
<dbReference type="Pfam" id="PF07690">
    <property type="entry name" value="MFS_1"/>
    <property type="match status" value="1"/>
</dbReference>
<feature type="transmembrane region" description="Helical" evidence="7">
    <location>
        <begin position="68"/>
        <end position="90"/>
    </location>
</feature>
<feature type="transmembrane region" description="Helical" evidence="7">
    <location>
        <begin position="340"/>
        <end position="362"/>
    </location>
</feature>
<dbReference type="CDD" id="cd06173">
    <property type="entry name" value="MFS_MefA_like"/>
    <property type="match status" value="1"/>
</dbReference>
<dbReference type="GO" id="GO:0022857">
    <property type="term" value="F:transmembrane transporter activity"/>
    <property type="evidence" value="ECO:0007669"/>
    <property type="project" value="InterPro"/>
</dbReference>
<dbReference type="PANTHER" id="PTHR43266:SF2">
    <property type="entry name" value="MAJOR FACILITATOR SUPERFAMILY (MFS) PROFILE DOMAIN-CONTAINING PROTEIN"/>
    <property type="match status" value="1"/>
</dbReference>
<keyword evidence="5 7" id="KW-1133">Transmembrane helix</keyword>
<dbReference type="GO" id="GO:0005886">
    <property type="term" value="C:plasma membrane"/>
    <property type="evidence" value="ECO:0007669"/>
    <property type="project" value="UniProtKB-SubCell"/>
</dbReference>
<feature type="transmembrane region" description="Helical" evidence="7">
    <location>
        <begin position="41"/>
        <end position="61"/>
    </location>
</feature>
<keyword evidence="9" id="KW-1185">Reference proteome</keyword>
<keyword evidence="6 7" id="KW-0472">Membrane</keyword>
<dbReference type="InParanoid" id="K9TLD7"/>
<keyword evidence="2" id="KW-0813">Transport</keyword>
<evidence type="ECO:0000256" key="5">
    <source>
        <dbReference type="ARBA" id="ARBA00022989"/>
    </source>
</evidence>
<keyword evidence="4 7" id="KW-0812">Transmembrane</keyword>
<dbReference type="KEGG" id="oac:Oscil6304_3236"/>
<keyword evidence="3" id="KW-1003">Cell membrane</keyword>
<dbReference type="EMBL" id="CP003607">
    <property type="protein sequence ID" value="AFY82814.1"/>
    <property type="molecule type" value="Genomic_DNA"/>
</dbReference>
<evidence type="ECO:0000256" key="2">
    <source>
        <dbReference type="ARBA" id="ARBA00022448"/>
    </source>
</evidence>
<feature type="transmembrane region" description="Helical" evidence="7">
    <location>
        <begin position="248"/>
        <end position="269"/>
    </location>
</feature>
<organism evidence="8 9">
    <name type="scientific">Oscillatoria acuminata PCC 6304</name>
    <dbReference type="NCBI Taxonomy" id="56110"/>
    <lineage>
        <taxon>Bacteria</taxon>
        <taxon>Bacillati</taxon>
        <taxon>Cyanobacteriota</taxon>
        <taxon>Cyanophyceae</taxon>
        <taxon>Oscillatoriophycideae</taxon>
        <taxon>Oscillatoriales</taxon>
        <taxon>Oscillatoriaceae</taxon>
        <taxon>Oscillatoria</taxon>
    </lineage>
</organism>
<dbReference type="OrthoDB" id="9775268at2"/>
<dbReference type="eggNOG" id="COG0477">
    <property type="taxonomic scope" value="Bacteria"/>
</dbReference>
<evidence type="ECO:0000256" key="4">
    <source>
        <dbReference type="ARBA" id="ARBA00022692"/>
    </source>
</evidence>
<dbReference type="HOGENOM" id="CLU_034180_16_0_3"/>
<name>K9TLD7_9CYAN</name>
<dbReference type="InterPro" id="IPR036259">
    <property type="entry name" value="MFS_trans_sf"/>
</dbReference>
<feature type="transmembrane region" description="Helical" evidence="7">
    <location>
        <begin position="163"/>
        <end position="183"/>
    </location>
</feature>
<dbReference type="SUPFAM" id="SSF103473">
    <property type="entry name" value="MFS general substrate transporter"/>
    <property type="match status" value="1"/>
</dbReference>
<reference evidence="8 9" key="1">
    <citation type="submission" date="2012-06" db="EMBL/GenBank/DDBJ databases">
        <title>Finished chromosome of genome of Oscillatoria acuminata PCC 6304.</title>
        <authorList>
            <consortium name="US DOE Joint Genome Institute"/>
            <person name="Gugger M."/>
            <person name="Coursin T."/>
            <person name="Rippka R."/>
            <person name="Tandeau De Marsac N."/>
            <person name="Huntemann M."/>
            <person name="Wei C.-L."/>
            <person name="Han J."/>
            <person name="Detter J.C."/>
            <person name="Han C."/>
            <person name="Tapia R."/>
            <person name="Davenport K."/>
            <person name="Daligault H."/>
            <person name="Erkkila T."/>
            <person name="Gu W."/>
            <person name="Munk A.C.C."/>
            <person name="Teshima H."/>
            <person name="Xu Y."/>
            <person name="Chain P."/>
            <person name="Chen A."/>
            <person name="Krypides N."/>
            <person name="Mavromatis K."/>
            <person name="Markowitz V."/>
            <person name="Szeto E."/>
            <person name="Ivanova N."/>
            <person name="Mikhailova N."/>
            <person name="Ovchinnikova G."/>
            <person name="Pagani I."/>
            <person name="Pati A."/>
            <person name="Goodwin L."/>
            <person name="Peters L."/>
            <person name="Pitluck S."/>
            <person name="Woyke T."/>
            <person name="Kerfeld C."/>
        </authorList>
    </citation>
    <scope>NUCLEOTIDE SEQUENCE [LARGE SCALE GENOMIC DNA]</scope>
    <source>
        <strain evidence="8 9">PCC 6304</strain>
    </source>
</reference>
<sequence>MRTFLIVWLGQLVSTFGSRMTNFALIVWTWEVTGSATALGLVTVFTQLPGLAVALFAGALIDRSDRKVAIIVGDSIAALSTLTILLLAAVGQLQLWHLFVINGINGIFGEIQQLAYSASVSLMVPKQHYVRVSSLKSMLHYAPNILSPAFAGALYPITGLVGIAAIDLLTFAVGVSTVLLVKIPQPPRSELTSNQPKLWQELTLGCRYIMARSSLMGFFALELLFWFGHDLGAVMHRSTILARTDGNAEVLGMVSAAAGIAGIIGAVALTGWGGPKRRIQGFLGSAIAVGVSKTLFALGQSLSIWIPMQLCSSLNFPLLTSSSTAIWLEKTPPEVQGRVFAAQSFGMGVVSTVATAVAGPLADGFFEPAMRPGGVLSPWFGSLFGTGPGSGMALLYAVTSLGLILVGIRGYCWPLVRQIEKSSV</sequence>
<protein>
    <submittedName>
        <fullName evidence="8">Major Facilitator Superfamily transporter</fullName>
    </submittedName>
</protein>
<dbReference type="AlphaFoldDB" id="K9TLD7"/>
<dbReference type="Proteomes" id="UP000010367">
    <property type="component" value="Chromosome"/>
</dbReference>
<dbReference type="PANTHER" id="PTHR43266">
    <property type="entry name" value="MACROLIDE-EFFLUX PROTEIN"/>
    <property type="match status" value="1"/>
</dbReference>
<accession>K9TLD7</accession>
<dbReference type="Gene3D" id="1.20.1250.20">
    <property type="entry name" value="MFS general substrate transporter like domains"/>
    <property type="match status" value="1"/>
</dbReference>
<evidence type="ECO:0000256" key="7">
    <source>
        <dbReference type="SAM" id="Phobius"/>
    </source>
</evidence>
<feature type="transmembrane region" description="Helical" evidence="7">
    <location>
        <begin position="393"/>
        <end position="412"/>
    </location>
</feature>
<evidence type="ECO:0000256" key="1">
    <source>
        <dbReference type="ARBA" id="ARBA00004651"/>
    </source>
</evidence>
<proteinExistence type="predicted"/>
<gene>
    <name evidence="8" type="ORF">Oscil6304_3236</name>
</gene>
<evidence type="ECO:0000313" key="8">
    <source>
        <dbReference type="EMBL" id="AFY82814.1"/>
    </source>
</evidence>
<dbReference type="InterPro" id="IPR011701">
    <property type="entry name" value="MFS"/>
</dbReference>
<dbReference type="RefSeq" id="WP_015149447.1">
    <property type="nucleotide sequence ID" value="NC_019693.1"/>
</dbReference>
<evidence type="ECO:0000313" key="9">
    <source>
        <dbReference type="Proteomes" id="UP000010367"/>
    </source>
</evidence>
<feature type="transmembrane region" description="Helical" evidence="7">
    <location>
        <begin position="204"/>
        <end position="228"/>
    </location>
</feature>
<evidence type="ECO:0000256" key="6">
    <source>
        <dbReference type="ARBA" id="ARBA00023136"/>
    </source>
</evidence>